<keyword evidence="2" id="KW-0238">DNA-binding</keyword>
<protein>
    <submittedName>
        <fullName evidence="5">Crp/Fnr family transcriptional regulator</fullName>
    </submittedName>
</protein>
<evidence type="ECO:0000259" key="4">
    <source>
        <dbReference type="PROSITE" id="PS51063"/>
    </source>
</evidence>
<evidence type="ECO:0000256" key="3">
    <source>
        <dbReference type="ARBA" id="ARBA00023163"/>
    </source>
</evidence>
<feature type="domain" description="HTH crp-type" evidence="4">
    <location>
        <begin position="142"/>
        <end position="216"/>
    </location>
</feature>
<dbReference type="Pfam" id="PF13545">
    <property type="entry name" value="HTH_Crp_2"/>
    <property type="match status" value="1"/>
</dbReference>
<evidence type="ECO:0000256" key="2">
    <source>
        <dbReference type="ARBA" id="ARBA00023125"/>
    </source>
</evidence>
<proteinExistence type="predicted"/>
<keyword evidence="1" id="KW-0805">Transcription regulation</keyword>
<dbReference type="SMART" id="SM00419">
    <property type="entry name" value="HTH_CRP"/>
    <property type="match status" value="1"/>
</dbReference>
<dbReference type="GO" id="GO:0003677">
    <property type="term" value="F:DNA binding"/>
    <property type="evidence" value="ECO:0007669"/>
    <property type="project" value="UniProtKB-KW"/>
</dbReference>
<dbReference type="InterPro" id="IPR014710">
    <property type="entry name" value="RmlC-like_jellyroll"/>
</dbReference>
<dbReference type="SUPFAM" id="SSF46785">
    <property type="entry name" value="Winged helix' DNA-binding domain"/>
    <property type="match status" value="1"/>
</dbReference>
<sequence>MKMITGVSKMCCDGVIQYLEKEKVSILIKDRHTCLDLNDSNMYVLKKGIVKVSLIMQDEREFNITYLQGPDVVSLYCDCLTQFRDCLPKIRIESEQAEFYCISKEKFYKRVNEDANLQNYVNTYYRNRLKLAITREQVMIMNSKAGGVCSWLYRLASLFGIQTQKGIFIDLQVTNEDIANFCGITTRNSVNRVIRGLKEKHVIQVKNNRIIVLDMDYLKQFTK</sequence>
<dbReference type="InterPro" id="IPR036388">
    <property type="entry name" value="WH-like_DNA-bd_sf"/>
</dbReference>
<dbReference type="AlphaFoldDB" id="A0A395W6H4"/>
<comment type="caution">
    <text evidence="5">The sequence shown here is derived from an EMBL/GenBank/DDBJ whole genome shotgun (WGS) entry which is preliminary data.</text>
</comment>
<evidence type="ECO:0000313" key="5">
    <source>
        <dbReference type="EMBL" id="RGU91409.1"/>
    </source>
</evidence>
<dbReference type="Proteomes" id="UP000265489">
    <property type="component" value="Unassembled WGS sequence"/>
</dbReference>
<accession>A0A395W6H4</accession>
<evidence type="ECO:0000313" key="6">
    <source>
        <dbReference type="Proteomes" id="UP000265489"/>
    </source>
</evidence>
<keyword evidence="3" id="KW-0804">Transcription</keyword>
<dbReference type="InterPro" id="IPR036390">
    <property type="entry name" value="WH_DNA-bd_sf"/>
</dbReference>
<reference evidence="5 6" key="1">
    <citation type="submission" date="2018-08" db="EMBL/GenBank/DDBJ databases">
        <title>A genome reference for cultivated species of the human gut microbiota.</title>
        <authorList>
            <person name="Zou Y."/>
            <person name="Xue W."/>
            <person name="Luo G."/>
        </authorList>
    </citation>
    <scope>NUCLEOTIDE SEQUENCE [LARGE SCALE GENOMIC DNA]</scope>
    <source>
        <strain evidence="5 6">AF15-20</strain>
    </source>
</reference>
<dbReference type="PROSITE" id="PS51063">
    <property type="entry name" value="HTH_CRP_2"/>
    <property type="match status" value="1"/>
</dbReference>
<evidence type="ECO:0000256" key="1">
    <source>
        <dbReference type="ARBA" id="ARBA00023015"/>
    </source>
</evidence>
<dbReference type="SUPFAM" id="SSF51206">
    <property type="entry name" value="cAMP-binding domain-like"/>
    <property type="match status" value="1"/>
</dbReference>
<dbReference type="GO" id="GO:0006355">
    <property type="term" value="P:regulation of DNA-templated transcription"/>
    <property type="evidence" value="ECO:0007669"/>
    <property type="project" value="InterPro"/>
</dbReference>
<dbReference type="InterPro" id="IPR012318">
    <property type="entry name" value="HTH_CRP"/>
</dbReference>
<dbReference type="InterPro" id="IPR018490">
    <property type="entry name" value="cNMP-bd_dom_sf"/>
</dbReference>
<gene>
    <name evidence="5" type="ORF">DWW32_06755</name>
</gene>
<dbReference type="EMBL" id="QRYQ01000011">
    <property type="protein sequence ID" value="RGU91409.1"/>
    <property type="molecule type" value="Genomic_DNA"/>
</dbReference>
<dbReference type="Gene3D" id="1.10.10.10">
    <property type="entry name" value="Winged helix-like DNA-binding domain superfamily/Winged helix DNA-binding domain"/>
    <property type="match status" value="1"/>
</dbReference>
<dbReference type="Gene3D" id="2.60.120.10">
    <property type="entry name" value="Jelly Rolls"/>
    <property type="match status" value="1"/>
</dbReference>
<name>A0A395W6H4_9FIRM</name>
<organism evidence="5 6">
    <name type="scientific">Holdemanella biformis</name>
    <dbReference type="NCBI Taxonomy" id="1735"/>
    <lineage>
        <taxon>Bacteria</taxon>
        <taxon>Bacillati</taxon>
        <taxon>Bacillota</taxon>
        <taxon>Erysipelotrichia</taxon>
        <taxon>Erysipelotrichales</taxon>
        <taxon>Erysipelotrichaceae</taxon>
        <taxon>Holdemanella</taxon>
    </lineage>
</organism>